<gene>
    <name evidence="3" type="ORF">MMF94_38825</name>
</gene>
<name>A0ABS9TSZ4_9PSEU</name>
<dbReference type="EMBL" id="JAKXMK010000047">
    <property type="protein sequence ID" value="MCH6171677.1"/>
    <property type="molecule type" value="Genomic_DNA"/>
</dbReference>
<organism evidence="3 4">
    <name type="scientific">Pseudonocardia alaniniphila</name>
    <dbReference type="NCBI Taxonomy" id="75291"/>
    <lineage>
        <taxon>Bacteria</taxon>
        <taxon>Bacillati</taxon>
        <taxon>Actinomycetota</taxon>
        <taxon>Actinomycetes</taxon>
        <taxon>Pseudonocardiales</taxon>
        <taxon>Pseudonocardiaceae</taxon>
        <taxon>Pseudonocardia</taxon>
    </lineage>
</organism>
<feature type="compositionally biased region" description="Basic and acidic residues" evidence="1">
    <location>
        <begin position="41"/>
        <end position="50"/>
    </location>
</feature>
<sequence length="117" mass="12537">MTDDLWSKPDKGDLYSTAIPPAQTPSSSSQGDPVLPWYQSRIEEEQSRRERRDARFVMLGGLGGLALGVITAIVLAATVPEVMGSPWIQLLVVLTGVIAGILGGLIPGLRFHAGKLR</sequence>
<evidence type="ECO:0000313" key="4">
    <source>
        <dbReference type="Proteomes" id="UP001299970"/>
    </source>
</evidence>
<evidence type="ECO:0000256" key="2">
    <source>
        <dbReference type="SAM" id="Phobius"/>
    </source>
</evidence>
<dbReference type="RefSeq" id="WP_241042481.1">
    <property type="nucleotide sequence ID" value="NZ_BAAAJF010000005.1"/>
</dbReference>
<evidence type="ECO:0000313" key="3">
    <source>
        <dbReference type="EMBL" id="MCH6171677.1"/>
    </source>
</evidence>
<comment type="caution">
    <text evidence="3">The sequence shown here is derived from an EMBL/GenBank/DDBJ whole genome shotgun (WGS) entry which is preliminary data.</text>
</comment>
<evidence type="ECO:0000256" key="1">
    <source>
        <dbReference type="SAM" id="MobiDB-lite"/>
    </source>
</evidence>
<feature type="transmembrane region" description="Helical" evidence="2">
    <location>
        <begin position="87"/>
        <end position="109"/>
    </location>
</feature>
<keyword evidence="2" id="KW-0812">Transmembrane</keyword>
<reference evidence="3 4" key="1">
    <citation type="submission" date="2022-03" db="EMBL/GenBank/DDBJ databases">
        <title>Pseudonocardia alaer sp. nov., a novel actinomycete isolated from reed forest soil.</title>
        <authorList>
            <person name="Wang L."/>
        </authorList>
    </citation>
    <scope>NUCLEOTIDE SEQUENCE [LARGE SCALE GENOMIC DNA]</scope>
    <source>
        <strain evidence="3 4">Y-16303</strain>
    </source>
</reference>
<feature type="compositionally biased region" description="Basic and acidic residues" evidence="1">
    <location>
        <begin position="1"/>
        <end position="13"/>
    </location>
</feature>
<keyword evidence="4" id="KW-1185">Reference proteome</keyword>
<keyword evidence="2" id="KW-0472">Membrane</keyword>
<dbReference type="Proteomes" id="UP001299970">
    <property type="component" value="Unassembled WGS sequence"/>
</dbReference>
<proteinExistence type="predicted"/>
<feature type="region of interest" description="Disordered" evidence="1">
    <location>
        <begin position="1"/>
        <end position="50"/>
    </location>
</feature>
<feature type="transmembrane region" description="Helical" evidence="2">
    <location>
        <begin position="56"/>
        <end position="75"/>
    </location>
</feature>
<keyword evidence="2" id="KW-1133">Transmembrane helix</keyword>
<protein>
    <submittedName>
        <fullName evidence="3">Uncharacterized protein</fullName>
    </submittedName>
</protein>
<accession>A0ABS9TSZ4</accession>